<dbReference type="Proteomes" id="UP000230423">
    <property type="component" value="Unassembled WGS sequence"/>
</dbReference>
<proteinExistence type="predicted"/>
<feature type="non-terminal residue" evidence="1">
    <location>
        <position position="69"/>
    </location>
</feature>
<evidence type="ECO:0000313" key="1">
    <source>
        <dbReference type="EMBL" id="PIO58593.1"/>
    </source>
</evidence>
<protein>
    <submittedName>
        <fullName evidence="1">Uncharacterized protein</fullName>
    </submittedName>
</protein>
<sequence>MEADSINPQKPSHQLKTVLDDYISARRGAPWQDKEVALFPMPPELLWWAQEQDEMKSPNLVAFTEHFNN</sequence>
<dbReference type="EMBL" id="KZ360619">
    <property type="protein sequence ID" value="PIO58593.1"/>
    <property type="molecule type" value="Genomic_DNA"/>
</dbReference>
<gene>
    <name evidence="1" type="ORF">TELCIR_19967</name>
</gene>
<keyword evidence="2" id="KW-1185">Reference proteome</keyword>
<feature type="non-terminal residue" evidence="1">
    <location>
        <position position="1"/>
    </location>
</feature>
<name>A0A2G9TKS4_TELCI</name>
<organism evidence="1 2">
    <name type="scientific">Teladorsagia circumcincta</name>
    <name type="common">Brown stomach worm</name>
    <name type="synonym">Ostertagia circumcincta</name>
    <dbReference type="NCBI Taxonomy" id="45464"/>
    <lineage>
        <taxon>Eukaryota</taxon>
        <taxon>Metazoa</taxon>
        <taxon>Ecdysozoa</taxon>
        <taxon>Nematoda</taxon>
        <taxon>Chromadorea</taxon>
        <taxon>Rhabditida</taxon>
        <taxon>Rhabditina</taxon>
        <taxon>Rhabditomorpha</taxon>
        <taxon>Strongyloidea</taxon>
        <taxon>Trichostrongylidae</taxon>
        <taxon>Teladorsagia</taxon>
    </lineage>
</organism>
<accession>A0A2G9TKS4</accession>
<evidence type="ECO:0000313" key="2">
    <source>
        <dbReference type="Proteomes" id="UP000230423"/>
    </source>
</evidence>
<dbReference type="AlphaFoldDB" id="A0A2G9TKS4"/>
<reference evidence="1 2" key="1">
    <citation type="submission" date="2015-09" db="EMBL/GenBank/DDBJ databases">
        <title>Draft genome of the parasitic nematode Teladorsagia circumcincta isolate WARC Sus (inbred).</title>
        <authorList>
            <person name="Mitreva M."/>
        </authorList>
    </citation>
    <scope>NUCLEOTIDE SEQUENCE [LARGE SCALE GENOMIC DNA]</scope>
    <source>
        <strain evidence="1 2">S</strain>
    </source>
</reference>